<dbReference type="Pfam" id="PF00628">
    <property type="entry name" value="PHD"/>
    <property type="match status" value="1"/>
</dbReference>
<protein>
    <recommendedName>
        <fullName evidence="6">PHD-type domain-containing protein</fullName>
    </recommendedName>
</protein>
<feature type="compositionally biased region" description="Basic residues" evidence="5">
    <location>
        <begin position="337"/>
        <end position="347"/>
    </location>
</feature>
<evidence type="ECO:0000256" key="5">
    <source>
        <dbReference type="SAM" id="MobiDB-lite"/>
    </source>
</evidence>
<feature type="region of interest" description="Disordered" evidence="5">
    <location>
        <begin position="1"/>
        <end position="60"/>
    </location>
</feature>
<dbReference type="InterPro" id="IPR011011">
    <property type="entry name" value="Znf_FYVE_PHD"/>
</dbReference>
<evidence type="ECO:0000259" key="6">
    <source>
        <dbReference type="PROSITE" id="PS50016"/>
    </source>
</evidence>
<dbReference type="PROSITE" id="PS50016">
    <property type="entry name" value="ZF_PHD_2"/>
    <property type="match status" value="1"/>
</dbReference>
<sequence length="610" mass="65291">MSQQNGVPSSLAPIAAHPTDGTAIRPAITPNSHPSNSSTSAFQISSTVPASSNRSRPRTIIPKLSAATTELLARLAGKIRGSPPHQQQTLLENDKTPSSRNGFPVDISNRNIQGTNARRARTMRVSSVFIDLPTPPFVYPTSVDVETPVVTTTLSSVPAPAEPSPAQPSTESSEKPPSLASIAPKPVSTPSTPAYVAPQVPTQVQPPAEPLPPSLPPLAPLVPAPTVSTPSNSSVPRAVSAKTVKTTSAPRQRAVAGNRKSLSKKRKRGKGSDGEDVIRAGDSSSDESDFTPTATQTKSGRQVNRPSLYVPEPVIPALPKENINPLGPPEKPQDAAKKRRRVSRKGKTTNTTCKHCQRGHSAPRNVIVFCDGCNCAWHQHCHDPPIERDVITVKEKEWLCQECNPVEINILHPTVVRSNPSLTWKPPIFVPIPPPTAEVGGERFPTLDRRQFLSGLSHATLVELLLGISDKNPTVPMFPENMASLPVSKFPSSQAANHSTGAGPAPTLPVTTNNSVSANPTSFTAGNGIVTPNPDVPQQRPRRRYQEESSDEESEYEFHEHRLYPRAGNGVRLSALAEDLDILAEDPACPTFSYTLHGPMQASIAGRVSA</sequence>
<feature type="region of interest" description="Disordered" evidence="5">
    <location>
        <begin position="489"/>
        <end position="559"/>
    </location>
</feature>
<evidence type="ECO:0000256" key="4">
    <source>
        <dbReference type="PROSITE-ProRule" id="PRU00146"/>
    </source>
</evidence>
<feature type="compositionally biased region" description="Low complexity" evidence="5">
    <location>
        <begin position="193"/>
        <end position="206"/>
    </location>
</feature>
<keyword evidence="3" id="KW-0862">Zinc</keyword>
<evidence type="ECO:0000256" key="1">
    <source>
        <dbReference type="ARBA" id="ARBA00022723"/>
    </source>
</evidence>
<evidence type="ECO:0000313" key="8">
    <source>
        <dbReference type="Proteomes" id="UP001610563"/>
    </source>
</evidence>
<feature type="compositionally biased region" description="Low complexity" evidence="5">
    <location>
        <begin position="29"/>
        <end position="40"/>
    </location>
</feature>
<feature type="domain" description="PHD-type" evidence="6">
    <location>
        <begin position="350"/>
        <end position="406"/>
    </location>
</feature>
<proteinExistence type="predicted"/>
<feature type="compositionally biased region" description="Low complexity" evidence="5">
    <location>
        <begin position="224"/>
        <end position="236"/>
    </location>
</feature>
<feature type="compositionally biased region" description="Polar residues" evidence="5">
    <location>
        <begin position="290"/>
        <end position="305"/>
    </location>
</feature>
<dbReference type="InterPro" id="IPR019787">
    <property type="entry name" value="Znf_PHD-finger"/>
</dbReference>
<feature type="compositionally biased region" description="Polar residues" evidence="5">
    <location>
        <begin position="509"/>
        <end position="525"/>
    </location>
</feature>
<feature type="compositionally biased region" description="Basic and acidic residues" evidence="5">
    <location>
        <begin position="270"/>
        <end position="279"/>
    </location>
</feature>
<feature type="compositionally biased region" description="Polar residues" evidence="5">
    <location>
        <begin position="490"/>
        <end position="500"/>
    </location>
</feature>
<dbReference type="PROSITE" id="PS01359">
    <property type="entry name" value="ZF_PHD_1"/>
    <property type="match status" value="1"/>
</dbReference>
<keyword evidence="2 4" id="KW-0863">Zinc-finger</keyword>
<dbReference type="Gene3D" id="3.30.40.10">
    <property type="entry name" value="Zinc/RING finger domain, C3HC4 (zinc finger)"/>
    <property type="match status" value="1"/>
</dbReference>
<organism evidence="7 8">
    <name type="scientific">Aspergillus keveii</name>
    <dbReference type="NCBI Taxonomy" id="714993"/>
    <lineage>
        <taxon>Eukaryota</taxon>
        <taxon>Fungi</taxon>
        <taxon>Dikarya</taxon>
        <taxon>Ascomycota</taxon>
        <taxon>Pezizomycotina</taxon>
        <taxon>Eurotiomycetes</taxon>
        <taxon>Eurotiomycetidae</taxon>
        <taxon>Eurotiales</taxon>
        <taxon>Aspergillaceae</taxon>
        <taxon>Aspergillus</taxon>
        <taxon>Aspergillus subgen. Nidulantes</taxon>
    </lineage>
</organism>
<feature type="compositionally biased region" description="Pro residues" evidence="5">
    <location>
        <begin position="207"/>
        <end position="223"/>
    </location>
</feature>
<dbReference type="InterPro" id="IPR019786">
    <property type="entry name" value="Zinc_finger_PHD-type_CS"/>
</dbReference>
<name>A0ABR4G5Z6_9EURO</name>
<evidence type="ECO:0000256" key="2">
    <source>
        <dbReference type="ARBA" id="ARBA00022771"/>
    </source>
</evidence>
<feature type="region of interest" description="Disordered" evidence="5">
    <location>
        <begin position="79"/>
        <end position="108"/>
    </location>
</feature>
<dbReference type="InterPro" id="IPR001965">
    <property type="entry name" value="Znf_PHD"/>
</dbReference>
<reference evidence="7 8" key="1">
    <citation type="submission" date="2024-07" db="EMBL/GenBank/DDBJ databases">
        <title>Section-level genome sequencing and comparative genomics of Aspergillus sections Usti and Cavernicolus.</title>
        <authorList>
            <consortium name="Lawrence Berkeley National Laboratory"/>
            <person name="Nybo J.L."/>
            <person name="Vesth T.C."/>
            <person name="Theobald S."/>
            <person name="Frisvad J.C."/>
            <person name="Larsen T.O."/>
            <person name="Kjaerboelling I."/>
            <person name="Rothschild-Mancinelli K."/>
            <person name="Lyhne E.K."/>
            <person name="Kogle M.E."/>
            <person name="Barry K."/>
            <person name="Clum A."/>
            <person name="Na H."/>
            <person name="Ledsgaard L."/>
            <person name="Lin J."/>
            <person name="Lipzen A."/>
            <person name="Kuo A."/>
            <person name="Riley R."/>
            <person name="Mondo S."/>
            <person name="Labutti K."/>
            <person name="Haridas S."/>
            <person name="Pangalinan J."/>
            <person name="Salamov A.A."/>
            <person name="Simmons B.A."/>
            <person name="Magnuson J.K."/>
            <person name="Chen J."/>
            <person name="Drula E."/>
            <person name="Henrissat B."/>
            <person name="Wiebenga A."/>
            <person name="Lubbers R.J."/>
            <person name="Gomes A.C."/>
            <person name="Makela M.R."/>
            <person name="Stajich J."/>
            <person name="Grigoriev I.V."/>
            <person name="Mortensen U.H."/>
            <person name="De Vries R.P."/>
            <person name="Baker S.E."/>
            <person name="Andersen M.R."/>
        </authorList>
    </citation>
    <scope>NUCLEOTIDE SEQUENCE [LARGE SCALE GENOMIC DNA]</scope>
    <source>
        <strain evidence="7 8">CBS 209.92</strain>
    </source>
</reference>
<accession>A0ABR4G5Z6</accession>
<keyword evidence="1" id="KW-0479">Metal-binding</keyword>
<dbReference type="Proteomes" id="UP001610563">
    <property type="component" value="Unassembled WGS sequence"/>
</dbReference>
<dbReference type="SUPFAM" id="SSF57903">
    <property type="entry name" value="FYVE/PHD zinc finger"/>
    <property type="match status" value="1"/>
</dbReference>
<dbReference type="EMBL" id="JBFTWV010000045">
    <property type="protein sequence ID" value="KAL2794437.1"/>
    <property type="molecule type" value="Genomic_DNA"/>
</dbReference>
<evidence type="ECO:0000256" key="3">
    <source>
        <dbReference type="ARBA" id="ARBA00022833"/>
    </source>
</evidence>
<dbReference type="InterPro" id="IPR013083">
    <property type="entry name" value="Znf_RING/FYVE/PHD"/>
</dbReference>
<evidence type="ECO:0000313" key="7">
    <source>
        <dbReference type="EMBL" id="KAL2794437.1"/>
    </source>
</evidence>
<gene>
    <name evidence="7" type="ORF">BJX66DRAFT_199156</name>
</gene>
<comment type="caution">
    <text evidence="7">The sequence shown here is derived from an EMBL/GenBank/DDBJ whole genome shotgun (WGS) entry which is preliminary data.</text>
</comment>
<dbReference type="CDD" id="cd15502">
    <property type="entry name" value="PHD_Phf1p_Phf2p_like"/>
    <property type="match status" value="1"/>
</dbReference>
<feature type="compositionally biased region" description="Polar residues" evidence="5">
    <location>
        <begin position="41"/>
        <end position="54"/>
    </location>
</feature>
<feature type="region of interest" description="Disordered" evidence="5">
    <location>
        <begin position="154"/>
        <end position="352"/>
    </location>
</feature>
<keyword evidence="8" id="KW-1185">Reference proteome</keyword>
<dbReference type="SMART" id="SM00249">
    <property type="entry name" value="PHD"/>
    <property type="match status" value="1"/>
</dbReference>